<dbReference type="Pfam" id="PF12847">
    <property type="entry name" value="Methyltransf_18"/>
    <property type="match status" value="1"/>
</dbReference>
<dbReference type="CDD" id="cd02440">
    <property type="entry name" value="AdoMet_MTases"/>
    <property type="match status" value="1"/>
</dbReference>
<dbReference type="Gene3D" id="3.40.50.150">
    <property type="entry name" value="Vaccinia Virus protein VP39"/>
    <property type="match status" value="1"/>
</dbReference>
<name>A0A9D1WHK3_9FIRM</name>
<dbReference type="PANTHER" id="PTHR38451:SF1">
    <property type="entry name" value="TRNA (ADENINE(22)-N(1))-METHYLTRANSFERASE"/>
    <property type="match status" value="1"/>
</dbReference>
<accession>A0A9D1WHK3</accession>
<reference evidence="1" key="1">
    <citation type="journal article" date="2021" name="PeerJ">
        <title>Extensive microbial diversity within the chicken gut microbiome revealed by metagenomics and culture.</title>
        <authorList>
            <person name="Gilroy R."/>
            <person name="Ravi A."/>
            <person name="Getino M."/>
            <person name="Pursley I."/>
            <person name="Horton D.L."/>
            <person name="Alikhan N.F."/>
            <person name="Baker D."/>
            <person name="Gharbi K."/>
            <person name="Hall N."/>
            <person name="Watson M."/>
            <person name="Adriaenssens E.M."/>
            <person name="Foster-Nyarko E."/>
            <person name="Jarju S."/>
            <person name="Secka A."/>
            <person name="Antonio M."/>
            <person name="Oren A."/>
            <person name="Chaudhuri R.R."/>
            <person name="La Ragione R."/>
            <person name="Hildebrand F."/>
            <person name="Pallen M.J."/>
        </authorList>
    </citation>
    <scope>NUCLEOTIDE SEQUENCE</scope>
    <source>
        <strain evidence="1">ChiSjej1B19-8411</strain>
    </source>
</reference>
<dbReference type="PANTHER" id="PTHR38451">
    <property type="entry name" value="TRNA (ADENINE(22)-N(1))-METHYLTRANSFERASE"/>
    <property type="match status" value="1"/>
</dbReference>
<dbReference type="AlphaFoldDB" id="A0A9D1WHK3"/>
<dbReference type="GO" id="GO:0160105">
    <property type="term" value="F:tRNA (adenine(22)-N1)-methyltransferase activity"/>
    <property type="evidence" value="ECO:0007669"/>
    <property type="project" value="InterPro"/>
</dbReference>
<keyword evidence="1" id="KW-0808">Transferase</keyword>
<dbReference type="EMBL" id="DXEX01000144">
    <property type="protein sequence ID" value="HIX59361.1"/>
    <property type="molecule type" value="Genomic_DNA"/>
</dbReference>
<reference evidence="1" key="2">
    <citation type="submission" date="2021-04" db="EMBL/GenBank/DDBJ databases">
        <authorList>
            <person name="Gilroy R."/>
        </authorList>
    </citation>
    <scope>NUCLEOTIDE SEQUENCE</scope>
    <source>
        <strain evidence="1">ChiSjej1B19-8411</strain>
    </source>
</reference>
<proteinExistence type="predicted"/>
<protein>
    <submittedName>
        <fullName evidence="1">Class I SAM-dependent methyltransferase</fullName>
    </submittedName>
</protein>
<evidence type="ECO:0000313" key="2">
    <source>
        <dbReference type="Proteomes" id="UP000886817"/>
    </source>
</evidence>
<keyword evidence="1" id="KW-0489">Methyltransferase</keyword>
<dbReference type="SUPFAM" id="SSF53335">
    <property type="entry name" value="S-adenosyl-L-methionine-dependent methyltransferases"/>
    <property type="match status" value="1"/>
</dbReference>
<dbReference type="GO" id="GO:0032259">
    <property type="term" value="P:methylation"/>
    <property type="evidence" value="ECO:0007669"/>
    <property type="project" value="UniProtKB-KW"/>
</dbReference>
<comment type="caution">
    <text evidence="1">The sequence shown here is derived from an EMBL/GenBank/DDBJ whole genome shotgun (WGS) entry which is preliminary data.</text>
</comment>
<dbReference type="Proteomes" id="UP000886817">
    <property type="component" value="Unassembled WGS sequence"/>
</dbReference>
<dbReference type="InterPro" id="IPR006901">
    <property type="entry name" value="TrmK"/>
</dbReference>
<dbReference type="PIRSF" id="PIRSF018637">
    <property type="entry name" value="TrmK"/>
    <property type="match status" value="1"/>
</dbReference>
<gene>
    <name evidence="1" type="ORF">IAA45_06555</name>
</gene>
<organism evidence="1 2">
    <name type="scientific">Candidatus Blautia gallistercoris</name>
    <dbReference type="NCBI Taxonomy" id="2838490"/>
    <lineage>
        <taxon>Bacteria</taxon>
        <taxon>Bacillati</taxon>
        <taxon>Bacillota</taxon>
        <taxon>Clostridia</taxon>
        <taxon>Lachnospirales</taxon>
        <taxon>Lachnospiraceae</taxon>
        <taxon>Blautia</taxon>
    </lineage>
</organism>
<evidence type="ECO:0000313" key="1">
    <source>
        <dbReference type="EMBL" id="HIX59361.1"/>
    </source>
</evidence>
<dbReference type="InterPro" id="IPR029063">
    <property type="entry name" value="SAM-dependent_MTases_sf"/>
</dbReference>
<sequence length="231" mass="26392">MKLSRRLQTIADMIPRGKTVVDVGCDHGYLPIYLLKNHWIPGAVAVDVRPGPLERARRNIEAFGLEDYIETRLSDGLEAVAPGEGQVLVIAGMGGPLMEKILERESDTADAFPLWILQPQSDIPHFRRFLEAKGRRIIEERIVFEDGKYYSMMAAEPGNPFYRHGIEYLYGGLLLERRDPVLHQFLLKEKQQITEILVQLESAGTRTAANRKKELEKEKEQLMAALQYYEL</sequence>